<dbReference type="STRING" id="1895771.BGO89_12355"/>
<dbReference type="GO" id="GO:0008360">
    <property type="term" value="P:regulation of cell shape"/>
    <property type="evidence" value="ECO:0007669"/>
    <property type="project" value="UniProtKB-KW"/>
</dbReference>
<accession>A0A1M3KXX5</accession>
<dbReference type="PROSITE" id="PS00923">
    <property type="entry name" value="ASP_GLU_RACEMASE_1"/>
    <property type="match status" value="1"/>
</dbReference>
<evidence type="ECO:0000256" key="5">
    <source>
        <dbReference type="ARBA" id="ARBA00023235"/>
    </source>
</evidence>
<feature type="binding site" evidence="8">
    <location>
        <begin position="76"/>
        <end position="77"/>
    </location>
    <ligand>
        <name>substrate</name>
    </ligand>
</feature>
<dbReference type="PROSITE" id="PS00924">
    <property type="entry name" value="ASP_GLU_RACEMASE_2"/>
    <property type="match status" value="1"/>
</dbReference>
<dbReference type="GO" id="GO:0008881">
    <property type="term" value="F:glutamate racemase activity"/>
    <property type="evidence" value="ECO:0007669"/>
    <property type="project" value="UniProtKB-UniRule"/>
</dbReference>
<protein>
    <recommendedName>
        <fullName evidence="7 8">Glutamate racemase</fullName>
        <ecNumber evidence="2 8">5.1.1.3</ecNumber>
    </recommendedName>
</protein>
<dbReference type="EMBL" id="MKVH01000024">
    <property type="protein sequence ID" value="OJX57272.1"/>
    <property type="molecule type" value="Genomic_DNA"/>
</dbReference>
<dbReference type="UniPathway" id="UPA00219"/>
<evidence type="ECO:0000256" key="8">
    <source>
        <dbReference type="HAMAP-Rule" id="MF_00258"/>
    </source>
</evidence>
<evidence type="ECO:0000256" key="4">
    <source>
        <dbReference type="ARBA" id="ARBA00022984"/>
    </source>
</evidence>
<dbReference type="GO" id="GO:0071555">
    <property type="term" value="P:cell wall organization"/>
    <property type="evidence" value="ECO:0007669"/>
    <property type="project" value="UniProtKB-KW"/>
</dbReference>
<dbReference type="FunFam" id="3.40.50.1860:FF:000002">
    <property type="entry name" value="Glutamate racemase"/>
    <property type="match status" value="1"/>
</dbReference>
<dbReference type="Proteomes" id="UP000184233">
    <property type="component" value="Unassembled WGS sequence"/>
</dbReference>
<comment type="function">
    <text evidence="8">Provides the (R)-glutamate required for cell wall biosynthesis.</text>
</comment>
<evidence type="ECO:0000256" key="1">
    <source>
        <dbReference type="ARBA" id="ARBA00001602"/>
    </source>
</evidence>
<evidence type="ECO:0000313" key="10">
    <source>
        <dbReference type="Proteomes" id="UP000184233"/>
    </source>
</evidence>
<feature type="active site" description="Proton donor/acceptor" evidence="8">
    <location>
        <position position="75"/>
    </location>
</feature>
<dbReference type="HAMAP" id="MF_00258">
    <property type="entry name" value="Glu_racemase"/>
    <property type="match status" value="1"/>
</dbReference>
<keyword evidence="5 8" id="KW-0413">Isomerase</keyword>
<dbReference type="EC" id="5.1.1.3" evidence="2 8"/>
<keyword evidence="6 8" id="KW-0961">Cell wall biogenesis/degradation</keyword>
<gene>
    <name evidence="8" type="primary">murI</name>
    <name evidence="9" type="ORF">BGO89_12355</name>
</gene>
<feature type="binding site" evidence="8">
    <location>
        <begin position="44"/>
        <end position="45"/>
    </location>
    <ligand>
        <name>substrate</name>
    </ligand>
</feature>
<dbReference type="SUPFAM" id="SSF53681">
    <property type="entry name" value="Aspartate/glutamate racemase"/>
    <property type="match status" value="2"/>
</dbReference>
<feature type="active site" description="Proton donor/acceptor" evidence="8">
    <location>
        <position position="188"/>
    </location>
</feature>
<evidence type="ECO:0000256" key="6">
    <source>
        <dbReference type="ARBA" id="ARBA00023316"/>
    </source>
</evidence>
<comment type="catalytic activity">
    <reaction evidence="1 8">
        <text>L-glutamate = D-glutamate</text>
        <dbReference type="Rhea" id="RHEA:12813"/>
        <dbReference type="ChEBI" id="CHEBI:29985"/>
        <dbReference type="ChEBI" id="CHEBI:29986"/>
        <dbReference type="EC" id="5.1.1.3"/>
    </reaction>
</comment>
<dbReference type="GO" id="GO:0009252">
    <property type="term" value="P:peptidoglycan biosynthetic process"/>
    <property type="evidence" value="ECO:0007669"/>
    <property type="project" value="UniProtKB-UniRule"/>
</dbReference>
<organism evidence="9 10">
    <name type="scientific">Candidatus Kapaibacterium thiocyanatum</name>
    <dbReference type="NCBI Taxonomy" id="1895771"/>
    <lineage>
        <taxon>Bacteria</taxon>
        <taxon>Pseudomonadati</taxon>
        <taxon>Candidatus Kapaibacteriota</taxon>
        <taxon>Candidatus Kapaibacteriia</taxon>
        <taxon>Candidatus Kapaibacteriales</taxon>
        <taxon>Candidatus Kapaibacteriaceae</taxon>
        <taxon>Candidatus Kapaibacterium</taxon>
    </lineage>
</organism>
<comment type="similarity">
    <text evidence="8">Belongs to the aspartate/glutamate racemases family.</text>
</comment>
<comment type="pathway">
    <text evidence="8">Cell wall biogenesis; peptidoglycan biosynthesis.</text>
</comment>
<dbReference type="InterPro" id="IPR015942">
    <property type="entry name" value="Asp/Glu/hydantoin_racemase"/>
</dbReference>
<evidence type="ECO:0000256" key="3">
    <source>
        <dbReference type="ARBA" id="ARBA00022960"/>
    </source>
</evidence>
<reference evidence="9 10" key="1">
    <citation type="submission" date="2016-09" db="EMBL/GenBank/DDBJ databases">
        <title>Genome-resolved meta-omics ties microbial dynamics to process performance in biotechnology for thiocyanate degradation.</title>
        <authorList>
            <person name="Kantor R.S."/>
            <person name="Huddy R.J."/>
            <person name="Iyer R."/>
            <person name="Thomas B.C."/>
            <person name="Brown C.T."/>
            <person name="Anantharaman K."/>
            <person name="Tringe S."/>
            <person name="Hettich R.L."/>
            <person name="Harrison S.T."/>
            <person name="Banfield J.F."/>
        </authorList>
    </citation>
    <scope>NUCLEOTIDE SEQUENCE [LARGE SCALE GENOMIC DNA]</scope>
    <source>
        <strain evidence="9">59-99</strain>
    </source>
</reference>
<proteinExistence type="inferred from homology"/>
<feature type="binding site" evidence="8">
    <location>
        <begin position="12"/>
        <end position="13"/>
    </location>
    <ligand>
        <name>substrate</name>
    </ligand>
</feature>
<dbReference type="Pfam" id="PF01177">
    <property type="entry name" value="Asp_Glu_race"/>
    <property type="match status" value="1"/>
</dbReference>
<feature type="binding site" evidence="8">
    <location>
        <begin position="189"/>
        <end position="190"/>
    </location>
    <ligand>
        <name>substrate</name>
    </ligand>
</feature>
<dbReference type="InterPro" id="IPR018187">
    <property type="entry name" value="Asp/Glu_racemase_AS_1"/>
</dbReference>
<dbReference type="PANTHER" id="PTHR21198:SF2">
    <property type="entry name" value="GLUTAMATE RACEMASE"/>
    <property type="match status" value="1"/>
</dbReference>
<dbReference type="AlphaFoldDB" id="A0A1M3KXX5"/>
<comment type="caution">
    <text evidence="9">The sequence shown here is derived from an EMBL/GenBank/DDBJ whole genome shotgun (WGS) entry which is preliminary data.</text>
</comment>
<evidence type="ECO:0000256" key="7">
    <source>
        <dbReference type="ARBA" id="ARBA00070053"/>
    </source>
</evidence>
<evidence type="ECO:0000256" key="2">
    <source>
        <dbReference type="ARBA" id="ARBA00013090"/>
    </source>
</evidence>
<dbReference type="Gene3D" id="3.40.50.1860">
    <property type="match status" value="2"/>
</dbReference>
<dbReference type="PANTHER" id="PTHR21198">
    <property type="entry name" value="GLUTAMATE RACEMASE"/>
    <property type="match status" value="1"/>
</dbReference>
<evidence type="ECO:0000313" key="9">
    <source>
        <dbReference type="EMBL" id="OJX57272.1"/>
    </source>
</evidence>
<dbReference type="NCBIfam" id="TIGR00067">
    <property type="entry name" value="glut_race"/>
    <property type="match status" value="1"/>
</dbReference>
<keyword evidence="3 8" id="KW-0133">Cell shape</keyword>
<dbReference type="InterPro" id="IPR033134">
    <property type="entry name" value="Asp/Glu_racemase_AS_2"/>
</dbReference>
<name>A0A1M3KXX5_9BACT</name>
<dbReference type="InterPro" id="IPR004391">
    <property type="entry name" value="Glu_race"/>
</dbReference>
<dbReference type="InterPro" id="IPR001920">
    <property type="entry name" value="Asp/Glu_race"/>
</dbReference>
<keyword evidence="4 8" id="KW-0573">Peptidoglycan synthesis</keyword>
<sequence length="280" mass="30066">MLNDQRPIGVFDSGIGGLSVLKHLFRILPNERFVYLGDTARVPYGNKSTETIRNYSRQCSAFLMQHDVKMIVVACNTASALALDILQAEMPVPVLGVIEPAAMEAVTRTHNGQIGVIGTRATIASNSYARSIDRSAGPRSITVHSQPCPLFVPLVEEGWLDTQATRLVAAEYLRPLIANHIDTLVLGCTHYPLLGPMLASMLPGVALIDCGECTALTAADMLGERQEATGRAPDVLFYLTDHTPSFPVLARQFLGLTSVNEAVRVSIDHLAGPHGVALGA</sequence>